<gene>
    <name evidence="2" type="ORF">GCM10023213_39030</name>
</gene>
<organism evidence="2 3">
    <name type="scientific">Prosthecobacter algae</name>
    <dbReference type="NCBI Taxonomy" id="1144682"/>
    <lineage>
        <taxon>Bacteria</taxon>
        <taxon>Pseudomonadati</taxon>
        <taxon>Verrucomicrobiota</taxon>
        <taxon>Verrucomicrobiia</taxon>
        <taxon>Verrucomicrobiales</taxon>
        <taxon>Verrucomicrobiaceae</taxon>
        <taxon>Prosthecobacter</taxon>
    </lineage>
</organism>
<keyword evidence="3" id="KW-1185">Reference proteome</keyword>
<protein>
    <recommendedName>
        <fullName evidence="1">Protein kinase domain-containing protein</fullName>
    </recommendedName>
</protein>
<accession>A0ABP9PGP3</accession>
<evidence type="ECO:0000259" key="1">
    <source>
        <dbReference type="PROSITE" id="PS50011"/>
    </source>
</evidence>
<dbReference type="Proteomes" id="UP001499852">
    <property type="component" value="Unassembled WGS sequence"/>
</dbReference>
<name>A0ABP9PGP3_9BACT</name>
<dbReference type="InterPro" id="IPR000719">
    <property type="entry name" value="Prot_kinase_dom"/>
</dbReference>
<comment type="caution">
    <text evidence="2">The sequence shown here is derived from an EMBL/GenBank/DDBJ whole genome shotgun (WGS) entry which is preliminary data.</text>
</comment>
<evidence type="ECO:0000313" key="2">
    <source>
        <dbReference type="EMBL" id="GAA5146273.1"/>
    </source>
</evidence>
<dbReference type="Gene3D" id="1.10.510.10">
    <property type="entry name" value="Transferase(Phosphotransferase) domain 1"/>
    <property type="match status" value="1"/>
</dbReference>
<evidence type="ECO:0000313" key="3">
    <source>
        <dbReference type="Proteomes" id="UP001499852"/>
    </source>
</evidence>
<dbReference type="EMBL" id="BAABIA010000009">
    <property type="protein sequence ID" value="GAA5146273.1"/>
    <property type="molecule type" value="Genomic_DNA"/>
</dbReference>
<proteinExistence type="predicted"/>
<dbReference type="InterPro" id="IPR011009">
    <property type="entry name" value="Kinase-like_dom_sf"/>
</dbReference>
<dbReference type="PROSITE" id="PS50011">
    <property type="entry name" value="PROTEIN_KINASE_DOM"/>
    <property type="match status" value="1"/>
</dbReference>
<reference evidence="3" key="1">
    <citation type="journal article" date="2019" name="Int. J. Syst. Evol. Microbiol.">
        <title>The Global Catalogue of Microorganisms (GCM) 10K type strain sequencing project: providing services to taxonomists for standard genome sequencing and annotation.</title>
        <authorList>
            <consortium name="The Broad Institute Genomics Platform"/>
            <consortium name="The Broad Institute Genome Sequencing Center for Infectious Disease"/>
            <person name="Wu L."/>
            <person name="Ma J."/>
        </authorList>
    </citation>
    <scope>NUCLEOTIDE SEQUENCE [LARGE SCALE GENOMIC DNA]</scope>
    <source>
        <strain evidence="3">JCM 18053</strain>
    </source>
</reference>
<dbReference type="RefSeq" id="WP_345738085.1">
    <property type="nucleotide sequence ID" value="NZ_BAABIA010000009.1"/>
</dbReference>
<dbReference type="SUPFAM" id="SSF56112">
    <property type="entry name" value="Protein kinase-like (PK-like)"/>
    <property type="match status" value="1"/>
</dbReference>
<feature type="domain" description="Protein kinase" evidence="1">
    <location>
        <begin position="3"/>
        <end position="296"/>
    </location>
</feature>
<sequence>MEKRLGKELARGGEGVVYQLEERVDVLVKVYHARVLQDARSAARLEQKIAAMTANQRLRGLDRAAWPLRQLYDPNSGRWCGYAMRRQAGISLQGLLGAPQNMREFAPNWNRLHLVRLCLDFLETIEILSAERTLPVDFNPCNFLVDVTTARCAFIDCDGYQFLDAAGNLHLCEAVRPDLAAPELLERSRWSEASVKPASLRFSVGMVLFFILNLGNNPYRHRNGNDPVDNLRVGICGLGKDADCPMPPGPWYVIWSHMSFDLKNLFIRCFRDGHADAAARPAIAEWREALERYEYRLRSGKADAALIPARAKLPATNTN</sequence>